<comment type="subunit">
    <text evidence="3">Dodecamer. Interacts with BFSP2 and VIM.</text>
</comment>
<proteinExistence type="inferred from homology"/>
<dbReference type="PROSITE" id="PS51986">
    <property type="entry name" value="GS_BETA_GRASP"/>
    <property type="match status" value="1"/>
</dbReference>
<evidence type="ECO:0000259" key="9">
    <source>
        <dbReference type="PROSITE" id="PS51987"/>
    </source>
</evidence>
<organism evidence="10 11">
    <name type="scientific">Holothuria leucospilota</name>
    <name type="common">Black long sea cucumber</name>
    <name type="synonym">Mertensiothuria leucospilota</name>
    <dbReference type="NCBI Taxonomy" id="206669"/>
    <lineage>
        <taxon>Eukaryota</taxon>
        <taxon>Metazoa</taxon>
        <taxon>Echinodermata</taxon>
        <taxon>Eleutherozoa</taxon>
        <taxon>Echinozoa</taxon>
        <taxon>Holothuroidea</taxon>
        <taxon>Aspidochirotacea</taxon>
        <taxon>Aspidochirotida</taxon>
        <taxon>Holothuriidae</taxon>
        <taxon>Holothuria</taxon>
    </lineage>
</organism>
<evidence type="ECO:0000256" key="3">
    <source>
        <dbReference type="ARBA" id="ARBA00038790"/>
    </source>
</evidence>
<evidence type="ECO:0000256" key="6">
    <source>
        <dbReference type="PROSITE-ProRule" id="PRU01330"/>
    </source>
</evidence>
<dbReference type="InterPro" id="IPR014746">
    <property type="entry name" value="Gln_synth/guanido_kin_cat_dom"/>
</dbReference>
<dbReference type="OrthoDB" id="77835at2759"/>
<feature type="domain" description="GS catalytic" evidence="9">
    <location>
        <begin position="122"/>
        <end position="460"/>
    </location>
</feature>
<evidence type="ECO:0000313" key="10">
    <source>
        <dbReference type="EMBL" id="KAJ8028922.1"/>
    </source>
</evidence>
<dbReference type="PANTHER" id="PTHR43407">
    <property type="entry name" value="GLUTAMINE SYNTHETASE"/>
    <property type="match status" value="1"/>
</dbReference>
<evidence type="ECO:0000256" key="7">
    <source>
        <dbReference type="RuleBase" id="RU000384"/>
    </source>
</evidence>
<dbReference type="FunFam" id="3.10.20.70:FF:000007">
    <property type="entry name" value="LOW QUALITY PROTEIN: lengsin"/>
    <property type="match status" value="1"/>
</dbReference>
<dbReference type="SMART" id="SM01230">
    <property type="entry name" value="Gln-synt_C"/>
    <property type="match status" value="1"/>
</dbReference>
<evidence type="ECO:0000256" key="2">
    <source>
        <dbReference type="ARBA" id="ARBA00037583"/>
    </source>
</evidence>
<dbReference type="EMBL" id="JAIZAY010000014">
    <property type="protein sequence ID" value="KAJ8028922.1"/>
    <property type="molecule type" value="Genomic_DNA"/>
</dbReference>
<protein>
    <recommendedName>
        <fullName evidence="4">Lengsin</fullName>
    </recommendedName>
    <alternativeName>
        <fullName evidence="5">Glutamate-ammonia ligase domain-containing protein 1</fullName>
    </alternativeName>
</protein>
<reference evidence="10" key="1">
    <citation type="submission" date="2021-10" db="EMBL/GenBank/DDBJ databases">
        <title>Tropical sea cucumber genome reveals ecological adaptation and Cuvierian tubules defense mechanism.</title>
        <authorList>
            <person name="Chen T."/>
        </authorList>
    </citation>
    <scope>NUCLEOTIDE SEQUENCE</scope>
    <source>
        <strain evidence="10">Nanhai2018</strain>
        <tissue evidence="10">Muscle</tissue>
    </source>
</reference>
<feature type="domain" description="GS beta-grasp" evidence="8">
    <location>
        <begin position="21"/>
        <end position="115"/>
    </location>
</feature>
<evidence type="ECO:0000256" key="5">
    <source>
        <dbReference type="ARBA" id="ARBA00042675"/>
    </source>
</evidence>
<dbReference type="InterPro" id="IPR008146">
    <property type="entry name" value="Gln_synth_cat_dom"/>
</dbReference>
<gene>
    <name evidence="10" type="ORF">HOLleu_28180</name>
</gene>
<dbReference type="GO" id="GO:0006542">
    <property type="term" value="P:glutamine biosynthetic process"/>
    <property type="evidence" value="ECO:0007669"/>
    <property type="project" value="InterPro"/>
</dbReference>
<sequence>MTMTENNRDLLENCLRKITEAEIKHIRFEVSDLHGIARSKTIPARHFQSLAKSGILFPACIYGMDSVDEVIGDENIQKNNWSDMMCYPDLTTFTVLPWVKNTARVLISPSTACNGVEIAVDPRNLALKQLSALKQKNLSILYSFEYEFWVLHAATRKPITDHHNSLATLRLAKHQEFFDRITENLYGAGIDVECVHSEHAFGHVEMPISPAFGIKSADNAATFRTGVKEMAIQDNYVASFMTKPDEGQDGAGAHLNHSLWSVDGKTPKFSDPSRPYGLSDIGEHWIAGLLAHAPALSLLQAPTLNCRHRFEPGVFAPINATWGVDNRSCAIRWKERGHHGSHVEDRIGSSAGNPYISLAAMIAAGIDGIERQLPLPKYVPFDKSAQDEKNIPPGTELLPTKTEDALNALLSDQVMVTALGQEFVAFFEGLKRHEMKLFQEATQWGGSKINWEKRYYFEYI</sequence>
<evidence type="ECO:0000259" key="8">
    <source>
        <dbReference type="PROSITE" id="PS51986"/>
    </source>
</evidence>
<dbReference type="InterPro" id="IPR008147">
    <property type="entry name" value="Gln_synt_N"/>
</dbReference>
<dbReference type="SUPFAM" id="SSF55931">
    <property type="entry name" value="Glutamine synthetase/guanido kinase"/>
    <property type="match status" value="1"/>
</dbReference>
<comment type="caution">
    <text evidence="10">The sequence shown here is derived from an EMBL/GenBank/DDBJ whole genome shotgun (WGS) entry which is preliminary data.</text>
</comment>
<dbReference type="Proteomes" id="UP001152320">
    <property type="component" value="Chromosome 14"/>
</dbReference>
<dbReference type="FunFam" id="3.30.590.10:FF:000009">
    <property type="entry name" value="Lengsin, lens protein with glutamine synthetase domain"/>
    <property type="match status" value="1"/>
</dbReference>
<keyword evidence="11" id="KW-1185">Reference proteome</keyword>
<dbReference type="PANTHER" id="PTHR43407:SF1">
    <property type="entry name" value="LENGSIN"/>
    <property type="match status" value="1"/>
</dbReference>
<name>A0A9Q1BLL7_HOLLE</name>
<evidence type="ECO:0000256" key="4">
    <source>
        <dbReference type="ARBA" id="ARBA00039404"/>
    </source>
</evidence>
<dbReference type="AlphaFoldDB" id="A0A9Q1BLL7"/>
<dbReference type="Gene3D" id="3.10.20.70">
    <property type="entry name" value="Glutamine synthetase, N-terminal domain"/>
    <property type="match status" value="1"/>
</dbReference>
<dbReference type="InterPro" id="IPR036651">
    <property type="entry name" value="Gln_synt_N_sf"/>
</dbReference>
<dbReference type="PROSITE" id="PS51987">
    <property type="entry name" value="GS_CATALYTIC"/>
    <property type="match status" value="1"/>
</dbReference>
<dbReference type="GO" id="GO:0004356">
    <property type="term" value="F:glutamine synthetase activity"/>
    <property type="evidence" value="ECO:0007669"/>
    <property type="project" value="InterPro"/>
</dbReference>
<dbReference type="Gene3D" id="3.30.590.10">
    <property type="entry name" value="Glutamine synthetase/guanido kinase, catalytic domain"/>
    <property type="match status" value="1"/>
</dbReference>
<dbReference type="Pfam" id="PF00120">
    <property type="entry name" value="Gln-synt_C"/>
    <property type="match status" value="1"/>
</dbReference>
<dbReference type="GO" id="GO:0016020">
    <property type="term" value="C:membrane"/>
    <property type="evidence" value="ECO:0007669"/>
    <property type="project" value="TreeGrafter"/>
</dbReference>
<comment type="function">
    <text evidence="2">May act as a component of the cytoskeleton or as a chaperone for the reorganization of intermediate filament proteins during terminal differentiation in the lens. Does not seem to have enzymatic activity.</text>
</comment>
<evidence type="ECO:0000256" key="1">
    <source>
        <dbReference type="ARBA" id="ARBA00009897"/>
    </source>
</evidence>
<comment type="similarity">
    <text evidence="1 6 7">Belongs to the glutamine synthetase family.</text>
</comment>
<evidence type="ECO:0000313" key="11">
    <source>
        <dbReference type="Proteomes" id="UP001152320"/>
    </source>
</evidence>
<dbReference type="GO" id="GO:0005737">
    <property type="term" value="C:cytoplasm"/>
    <property type="evidence" value="ECO:0007669"/>
    <property type="project" value="TreeGrafter"/>
</dbReference>
<accession>A0A9Q1BLL7</accession>
<dbReference type="SUPFAM" id="SSF54368">
    <property type="entry name" value="Glutamine synthetase, N-terminal domain"/>
    <property type="match status" value="1"/>
</dbReference>